<proteinExistence type="predicted"/>
<protein>
    <submittedName>
        <fullName evidence="1">Uncharacterized protein</fullName>
    </submittedName>
</protein>
<gene>
    <name evidence="1" type="ORF">LTRI10_LOCUS8388</name>
</gene>
<sequence>MLLSNMCFLKLAHDLLNLTELEAGRTQNYSQSKAIETATTMHLCQFLQQRRQSETTDTYRVRSIPLSPKCLRKDVLIRFFFIYFAASTSLFSSSDRFCTYQE</sequence>
<keyword evidence="2" id="KW-1185">Reference proteome</keyword>
<evidence type="ECO:0000313" key="1">
    <source>
        <dbReference type="EMBL" id="CAL1360989.1"/>
    </source>
</evidence>
<dbReference type="EMBL" id="OZ034814">
    <property type="protein sequence ID" value="CAL1360989.1"/>
    <property type="molecule type" value="Genomic_DNA"/>
</dbReference>
<name>A0AAV2CY22_9ROSI</name>
<dbReference type="Proteomes" id="UP001497516">
    <property type="component" value="Chromosome 10"/>
</dbReference>
<dbReference type="AlphaFoldDB" id="A0AAV2CY22"/>
<organism evidence="1 2">
    <name type="scientific">Linum trigynum</name>
    <dbReference type="NCBI Taxonomy" id="586398"/>
    <lineage>
        <taxon>Eukaryota</taxon>
        <taxon>Viridiplantae</taxon>
        <taxon>Streptophyta</taxon>
        <taxon>Embryophyta</taxon>
        <taxon>Tracheophyta</taxon>
        <taxon>Spermatophyta</taxon>
        <taxon>Magnoliopsida</taxon>
        <taxon>eudicotyledons</taxon>
        <taxon>Gunneridae</taxon>
        <taxon>Pentapetalae</taxon>
        <taxon>rosids</taxon>
        <taxon>fabids</taxon>
        <taxon>Malpighiales</taxon>
        <taxon>Linaceae</taxon>
        <taxon>Linum</taxon>
    </lineage>
</organism>
<accession>A0AAV2CY22</accession>
<evidence type="ECO:0000313" key="2">
    <source>
        <dbReference type="Proteomes" id="UP001497516"/>
    </source>
</evidence>
<reference evidence="1 2" key="1">
    <citation type="submission" date="2024-04" db="EMBL/GenBank/DDBJ databases">
        <authorList>
            <person name="Fracassetti M."/>
        </authorList>
    </citation>
    <scope>NUCLEOTIDE SEQUENCE [LARGE SCALE GENOMIC DNA]</scope>
</reference>